<feature type="transmembrane region" description="Helical" evidence="1">
    <location>
        <begin position="78"/>
        <end position="97"/>
    </location>
</feature>
<feature type="transmembrane region" description="Helical" evidence="1">
    <location>
        <begin position="43"/>
        <end position="66"/>
    </location>
</feature>
<protein>
    <recommendedName>
        <fullName evidence="4">DUF2306 domain-containing protein</fullName>
    </recommendedName>
</protein>
<keyword evidence="1" id="KW-1133">Transmembrane helix</keyword>
<accession>A0ABV7FLV3</accession>
<evidence type="ECO:0000256" key="1">
    <source>
        <dbReference type="SAM" id="Phobius"/>
    </source>
</evidence>
<dbReference type="RefSeq" id="WP_376919432.1">
    <property type="nucleotide sequence ID" value="NZ_JBHRSW010000008.1"/>
</dbReference>
<keyword evidence="1" id="KW-0472">Membrane</keyword>
<name>A0ABV7FLV3_9ALTE</name>
<reference evidence="3" key="1">
    <citation type="journal article" date="2019" name="Int. J. Syst. Evol. Microbiol.">
        <title>The Global Catalogue of Microorganisms (GCM) 10K type strain sequencing project: providing services to taxonomists for standard genome sequencing and annotation.</title>
        <authorList>
            <consortium name="The Broad Institute Genomics Platform"/>
            <consortium name="The Broad Institute Genome Sequencing Center for Infectious Disease"/>
            <person name="Wu L."/>
            <person name="Ma J."/>
        </authorList>
    </citation>
    <scope>NUCLEOTIDE SEQUENCE [LARGE SCALE GENOMIC DNA]</scope>
    <source>
        <strain evidence="3">KCTC 52473</strain>
    </source>
</reference>
<dbReference type="EMBL" id="JBHRSW010000008">
    <property type="protein sequence ID" value="MFC3121294.1"/>
    <property type="molecule type" value="Genomic_DNA"/>
</dbReference>
<proteinExistence type="predicted"/>
<feature type="transmembrane region" description="Helical" evidence="1">
    <location>
        <begin position="133"/>
        <end position="155"/>
    </location>
</feature>
<comment type="caution">
    <text evidence="2">The sequence shown here is derived from an EMBL/GenBank/DDBJ whole genome shotgun (WGS) entry which is preliminary data.</text>
</comment>
<evidence type="ECO:0000313" key="3">
    <source>
        <dbReference type="Proteomes" id="UP001595478"/>
    </source>
</evidence>
<evidence type="ECO:0008006" key="4">
    <source>
        <dbReference type="Google" id="ProtNLM"/>
    </source>
</evidence>
<organism evidence="2 3">
    <name type="scientific">Agaribacter flavus</name>
    <dbReference type="NCBI Taxonomy" id="1902781"/>
    <lineage>
        <taxon>Bacteria</taxon>
        <taxon>Pseudomonadati</taxon>
        <taxon>Pseudomonadota</taxon>
        <taxon>Gammaproteobacteria</taxon>
        <taxon>Alteromonadales</taxon>
        <taxon>Alteromonadaceae</taxon>
        <taxon>Agaribacter</taxon>
    </lineage>
</organism>
<dbReference type="Proteomes" id="UP001595478">
    <property type="component" value="Unassembled WGS sequence"/>
</dbReference>
<evidence type="ECO:0000313" key="2">
    <source>
        <dbReference type="EMBL" id="MFC3121294.1"/>
    </source>
</evidence>
<gene>
    <name evidence="2" type="ORF">ACFOHL_06645</name>
</gene>
<sequence length="196" mass="21831">MYLVSLAGGLMSAMVIVWPTVIKANYIVGNNAALIVENIRVFWALLGLLSLLTFVTTRHGIAVLHVKENRSKLKRWSYLMPVVVLSVLSLVVFSLGIYKVKPLHMAFGVLGVLIALGIIRYTFKAEISKKEWLFEHIGSTIGSGIGIYIAFLSFGGRRILQVGGWEIMFWITPFVIGISASFLATRKYRRQIEGEA</sequence>
<keyword evidence="1" id="KW-0812">Transmembrane</keyword>
<keyword evidence="3" id="KW-1185">Reference proteome</keyword>
<feature type="transmembrane region" description="Helical" evidence="1">
    <location>
        <begin position="167"/>
        <end position="185"/>
    </location>
</feature>
<feature type="transmembrane region" description="Helical" evidence="1">
    <location>
        <begin position="103"/>
        <end position="121"/>
    </location>
</feature>